<organism evidence="1 2">
    <name type="scientific">Cichorium intybus</name>
    <name type="common">Chicory</name>
    <dbReference type="NCBI Taxonomy" id="13427"/>
    <lineage>
        <taxon>Eukaryota</taxon>
        <taxon>Viridiplantae</taxon>
        <taxon>Streptophyta</taxon>
        <taxon>Embryophyta</taxon>
        <taxon>Tracheophyta</taxon>
        <taxon>Spermatophyta</taxon>
        <taxon>Magnoliopsida</taxon>
        <taxon>eudicotyledons</taxon>
        <taxon>Gunneridae</taxon>
        <taxon>Pentapetalae</taxon>
        <taxon>asterids</taxon>
        <taxon>campanulids</taxon>
        <taxon>Asterales</taxon>
        <taxon>Asteraceae</taxon>
        <taxon>Cichorioideae</taxon>
        <taxon>Cichorieae</taxon>
        <taxon>Cichoriinae</taxon>
        <taxon>Cichorium</taxon>
    </lineage>
</organism>
<reference evidence="2" key="1">
    <citation type="journal article" date="2022" name="Mol. Ecol. Resour.">
        <title>The genomes of chicory, endive, great burdock and yacon provide insights into Asteraceae palaeo-polyploidization history and plant inulin production.</title>
        <authorList>
            <person name="Fan W."/>
            <person name="Wang S."/>
            <person name="Wang H."/>
            <person name="Wang A."/>
            <person name="Jiang F."/>
            <person name="Liu H."/>
            <person name="Zhao H."/>
            <person name="Xu D."/>
            <person name="Zhang Y."/>
        </authorList>
    </citation>
    <scope>NUCLEOTIDE SEQUENCE [LARGE SCALE GENOMIC DNA]</scope>
    <source>
        <strain evidence="2">cv. Punajuju</strain>
    </source>
</reference>
<evidence type="ECO:0000313" key="1">
    <source>
        <dbReference type="EMBL" id="KAI3766136.1"/>
    </source>
</evidence>
<protein>
    <submittedName>
        <fullName evidence="1">Uncharacterized protein</fullName>
    </submittedName>
</protein>
<dbReference type="EMBL" id="CM042011">
    <property type="protein sequence ID" value="KAI3766136.1"/>
    <property type="molecule type" value="Genomic_DNA"/>
</dbReference>
<proteinExistence type="predicted"/>
<sequence>MELKGFGMRLGLGFRRRKRMEWLWVCGLKCTCKVFNGITVSCVYKAKVTRHGVSCGVSIFDGIIPFFAYLEYSYEQTSSLLSAVFWWPMTVCSPLGYAFLPMTTRECNTTCEPDPTLEADERKQKLGCHIRSEGRIMENS</sequence>
<keyword evidence="2" id="KW-1185">Reference proteome</keyword>
<accession>A0ACB9F615</accession>
<evidence type="ECO:0000313" key="2">
    <source>
        <dbReference type="Proteomes" id="UP001055811"/>
    </source>
</evidence>
<dbReference type="Proteomes" id="UP001055811">
    <property type="component" value="Linkage Group LG03"/>
</dbReference>
<gene>
    <name evidence="1" type="ORF">L2E82_16186</name>
</gene>
<name>A0ACB9F615_CICIN</name>
<comment type="caution">
    <text evidence="1">The sequence shown here is derived from an EMBL/GenBank/DDBJ whole genome shotgun (WGS) entry which is preliminary data.</text>
</comment>
<reference evidence="1 2" key="2">
    <citation type="journal article" date="2022" name="Mol. Ecol. Resour.">
        <title>The genomes of chicory, endive, great burdock and yacon provide insights into Asteraceae paleo-polyploidization history and plant inulin production.</title>
        <authorList>
            <person name="Fan W."/>
            <person name="Wang S."/>
            <person name="Wang H."/>
            <person name="Wang A."/>
            <person name="Jiang F."/>
            <person name="Liu H."/>
            <person name="Zhao H."/>
            <person name="Xu D."/>
            <person name="Zhang Y."/>
        </authorList>
    </citation>
    <scope>NUCLEOTIDE SEQUENCE [LARGE SCALE GENOMIC DNA]</scope>
    <source>
        <strain evidence="2">cv. Punajuju</strain>
        <tissue evidence="1">Leaves</tissue>
    </source>
</reference>